<evidence type="ECO:0000313" key="2">
    <source>
        <dbReference type="EMBL" id="CAK9890069.1"/>
    </source>
</evidence>
<gene>
    <name evidence="2" type="ORF">PS652_02902</name>
    <name evidence="3" type="ORF">PS652_04213</name>
</gene>
<evidence type="ECO:0000256" key="1">
    <source>
        <dbReference type="SAM" id="Phobius"/>
    </source>
</evidence>
<name>A0A5E6VP78_PSEFL</name>
<feature type="transmembrane region" description="Helical" evidence="1">
    <location>
        <begin position="34"/>
        <end position="56"/>
    </location>
</feature>
<proteinExistence type="predicted"/>
<keyword evidence="1" id="KW-0812">Transmembrane</keyword>
<evidence type="ECO:0000313" key="4">
    <source>
        <dbReference type="Proteomes" id="UP000326595"/>
    </source>
</evidence>
<organism evidence="3">
    <name type="scientific">Pseudomonas fluorescens</name>
    <dbReference type="NCBI Taxonomy" id="294"/>
    <lineage>
        <taxon>Bacteria</taxon>
        <taxon>Pseudomonadati</taxon>
        <taxon>Pseudomonadota</taxon>
        <taxon>Gammaproteobacteria</taxon>
        <taxon>Pseudomonadales</taxon>
        <taxon>Pseudomonadaceae</taxon>
        <taxon>Pseudomonas</taxon>
    </lineage>
</organism>
<sequence>MAIIVVPVAAVAIAAYSMIAGCLTCMITSKAIPLAALAAPASAVSATITSTMATVFRVG</sequence>
<dbReference type="EMBL" id="CABVHG010000029">
    <property type="protein sequence ID" value="VVN18821.1"/>
    <property type="molecule type" value="Genomic_DNA"/>
</dbReference>
<keyword evidence="1" id="KW-1133">Transmembrane helix</keyword>
<dbReference type="EMBL" id="OZ024668">
    <property type="protein sequence ID" value="CAK9890069.1"/>
    <property type="molecule type" value="Genomic_DNA"/>
</dbReference>
<dbReference type="Proteomes" id="UP000326595">
    <property type="component" value="Chromosome"/>
</dbReference>
<evidence type="ECO:0000313" key="3">
    <source>
        <dbReference type="EMBL" id="VVN18821.1"/>
    </source>
</evidence>
<dbReference type="RefSeq" id="WP_157771867.1">
    <property type="nucleotide sequence ID" value="NZ_OZ024668.1"/>
</dbReference>
<feature type="transmembrane region" description="Helical" evidence="1">
    <location>
        <begin position="6"/>
        <end position="27"/>
    </location>
</feature>
<accession>A0A5E6VP78</accession>
<reference evidence="3" key="1">
    <citation type="submission" date="2019-09" db="EMBL/GenBank/DDBJ databases">
        <authorList>
            <person name="Chandra G."/>
            <person name="Truman W A."/>
        </authorList>
    </citation>
    <scope>NUCLEOTIDE SEQUENCE [LARGE SCALE GENOMIC DNA]</scope>
    <source>
        <strain evidence="3">PS652</strain>
    </source>
</reference>
<keyword evidence="1" id="KW-0472">Membrane</keyword>
<reference evidence="2 4" key="2">
    <citation type="submission" date="2024-03" db="EMBL/GenBank/DDBJ databases">
        <authorList>
            <person name="Alaster D. Moffat"/>
            <person name="Govind Chandra"/>
            <person name="Andrew W. Truman"/>
        </authorList>
    </citation>
    <scope>NUCLEOTIDE SEQUENCE [LARGE SCALE GENOMIC DNA]</scope>
    <source>
        <strain evidence="2">PS652</strain>
    </source>
</reference>
<protein>
    <submittedName>
        <fullName evidence="3">Uncharacterized protein</fullName>
    </submittedName>
</protein>
<dbReference type="AlphaFoldDB" id="A0A5E6VP78"/>